<evidence type="ECO:0000256" key="3">
    <source>
        <dbReference type="ARBA" id="ARBA00022989"/>
    </source>
</evidence>
<dbReference type="GO" id="GO:0034993">
    <property type="term" value="C:meiotic nuclear membrane microtubule tethering complex"/>
    <property type="evidence" value="ECO:0007669"/>
    <property type="project" value="TreeGrafter"/>
</dbReference>
<proteinExistence type="predicted"/>
<feature type="transmembrane region" description="Helical" evidence="7">
    <location>
        <begin position="527"/>
        <end position="549"/>
    </location>
</feature>
<dbReference type="GeneID" id="106079623"/>
<name>A0A9W2ZJZ0_BIOGL</name>
<evidence type="ECO:0000256" key="7">
    <source>
        <dbReference type="SAM" id="Phobius"/>
    </source>
</evidence>
<dbReference type="PANTHER" id="PTHR12911">
    <property type="entry name" value="SAD1/UNC-84-LIKE PROTEIN-RELATED"/>
    <property type="match status" value="1"/>
</dbReference>
<evidence type="ECO:0000313" key="9">
    <source>
        <dbReference type="Proteomes" id="UP001165740"/>
    </source>
</evidence>
<keyword evidence="3 7" id="KW-1133">Transmembrane helix</keyword>
<gene>
    <name evidence="10" type="primary">LOC106079623</name>
</gene>
<evidence type="ECO:0000256" key="2">
    <source>
        <dbReference type="ARBA" id="ARBA00022692"/>
    </source>
</evidence>
<feature type="domain" description="SUN" evidence="8">
    <location>
        <begin position="911"/>
        <end position="1071"/>
    </location>
</feature>
<evidence type="ECO:0000256" key="1">
    <source>
        <dbReference type="ARBA" id="ARBA00004370"/>
    </source>
</evidence>
<protein>
    <submittedName>
        <fullName evidence="10">Uncharacterized protein LOC106079623 isoform X1</fullName>
    </submittedName>
</protein>
<dbReference type="OMA" id="HQSHHIS"/>
<evidence type="ECO:0000256" key="5">
    <source>
        <dbReference type="ARBA" id="ARBA00023136"/>
    </source>
</evidence>
<organism evidence="9 10">
    <name type="scientific">Biomphalaria glabrata</name>
    <name type="common">Bloodfluke planorb</name>
    <name type="synonym">Freshwater snail</name>
    <dbReference type="NCBI Taxonomy" id="6526"/>
    <lineage>
        <taxon>Eukaryota</taxon>
        <taxon>Metazoa</taxon>
        <taxon>Spiralia</taxon>
        <taxon>Lophotrochozoa</taxon>
        <taxon>Mollusca</taxon>
        <taxon>Gastropoda</taxon>
        <taxon>Heterobranchia</taxon>
        <taxon>Euthyneura</taxon>
        <taxon>Panpulmonata</taxon>
        <taxon>Hygrophila</taxon>
        <taxon>Lymnaeoidea</taxon>
        <taxon>Planorbidae</taxon>
        <taxon>Biomphalaria</taxon>
    </lineage>
</organism>
<evidence type="ECO:0000313" key="10">
    <source>
        <dbReference type="RefSeq" id="XP_055875296.1"/>
    </source>
</evidence>
<dbReference type="Gene3D" id="2.60.120.260">
    <property type="entry name" value="Galactose-binding domain-like"/>
    <property type="match status" value="1"/>
</dbReference>
<keyword evidence="5 7" id="KW-0472">Membrane</keyword>
<reference evidence="10" key="1">
    <citation type="submission" date="2025-08" db="UniProtKB">
        <authorList>
            <consortium name="RefSeq"/>
        </authorList>
    </citation>
    <scope>IDENTIFICATION</scope>
</reference>
<dbReference type="PROSITE" id="PS51469">
    <property type="entry name" value="SUN"/>
    <property type="match status" value="1"/>
</dbReference>
<feature type="region of interest" description="Disordered" evidence="6">
    <location>
        <begin position="425"/>
        <end position="463"/>
    </location>
</feature>
<keyword evidence="4" id="KW-0175">Coiled coil</keyword>
<accession>A0A9W2ZJZ0</accession>
<dbReference type="InterPro" id="IPR045119">
    <property type="entry name" value="SUN1-5"/>
</dbReference>
<feature type="region of interest" description="Disordered" evidence="6">
    <location>
        <begin position="191"/>
        <end position="212"/>
    </location>
</feature>
<comment type="subcellular location">
    <subcellularLocation>
        <location evidence="1">Membrane</location>
    </subcellularLocation>
</comment>
<evidence type="ECO:0000256" key="4">
    <source>
        <dbReference type="ARBA" id="ARBA00023054"/>
    </source>
</evidence>
<feature type="region of interest" description="Disordered" evidence="6">
    <location>
        <begin position="328"/>
        <end position="362"/>
    </location>
</feature>
<dbReference type="RefSeq" id="XP_055875296.1">
    <property type="nucleotide sequence ID" value="XM_056019321.1"/>
</dbReference>
<feature type="compositionally biased region" description="Polar residues" evidence="6">
    <location>
        <begin position="191"/>
        <end position="205"/>
    </location>
</feature>
<keyword evidence="2 7" id="KW-0812">Transmembrane</keyword>
<dbReference type="FunFam" id="2.60.120.260:FF:000009">
    <property type="entry name" value="SUN domain-containing protein 1 isoform X1"/>
    <property type="match status" value="1"/>
</dbReference>
<dbReference type="InterPro" id="IPR012919">
    <property type="entry name" value="SUN_dom"/>
</dbReference>
<feature type="compositionally biased region" description="Basic and acidic residues" evidence="6">
    <location>
        <begin position="337"/>
        <end position="362"/>
    </location>
</feature>
<dbReference type="PANTHER" id="PTHR12911:SF8">
    <property type="entry name" value="KLAROID PROTEIN-RELATED"/>
    <property type="match status" value="1"/>
</dbReference>
<sequence>MARSLPKSGFLKLNRSTSTSLTNNSSTDTAATAKNNKLTDIFSLSQTTATTPGGSKELTSVSFKDSFNSAAKSKVKSPIINVSEFFTSRDKIEYSEQLHASFKLENGHKSIEELTCDEIDDILPKTDYTYARTATYSPKYLNKKYISPNMSRRKIHGSSMLALSDDENDDTHDSVFINKYTIPEYGAPTTNPSTEPTGTVASHIQHGSKSKGRKILTSTPIQPHGDHHISAHDHYYEGMVLRSGSHVKGQRFLKDKQRFDKETLTKINFDKTEQSRLDKNSDDTAFIQAPASTRSSKDLGDYHDINSFSHQNRSHNVITTITTTTTTYEDMEDESDENKLRVDQSDTEKRKQKNQEYSHEQPLLVERRYDQSEQFRMNKQNKANEYLSDPMFLKRDGKNQYRLKHLYGLDKDEDISDIDDTDWGASHTAKTATSGSSSSTDTVTSRQTGSGVRRSSGLSPQYSNRERFTSTYTGSSGARRTPWYLLITTFFTSLSTAISESVSGAGFDQFVSSTANTLSTVLAPVRWLLRPLSSLASWLIVQSYTLLLWDIQAKHRKRRGCCCLLLPLLFLLPLFLLAGYYLHDAQQSAFNFISGAGQVIGSSLSYLWLTTSSDSKAVFREVPVPPVPVAYQSADIAQVNMTHIHQYIQQTVIQATAGKRDDRPVGLTREQVEDIVQVLLSAQMKGLTIDLNDKIESFKVLLAKDDVTLTTLETNLKGLQDEVKRASTIQLAMNEGFDNLKKSWESSQSKDSLDWQAAFEVQQQKLLDLSAQVASLSSQNAALTALVSNCCRNNTLTVDIVRAQTLAILSQMGTDGNGPLADLVNKATGQFVDRSELDVKLAALSSQIMDNLKVMLAAMEKESEVKNETVVQTALVGGLDEMTVKIIVEEALIQFSADRVGMPDFALESAGGSVLSVRCSETFYKKTALVSVFGIPLWYTSNSPRTVIQPNVNPGECWAFKGTSGYLVLQLSHPIQPTGFTLEHIPRSLSPKGDISSAPKEFTVFGLTSENDFQGINLGNYTYLDNGKPIQFFPVQNQSPRIFQHIELRILSNHGNKEYTCIYRFRVHGLP</sequence>
<keyword evidence="9" id="KW-1185">Reference proteome</keyword>
<feature type="compositionally biased region" description="Low complexity" evidence="6">
    <location>
        <begin position="425"/>
        <end position="448"/>
    </location>
</feature>
<dbReference type="OrthoDB" id="342281at2759"/>
<dbReference type="Proteomes" id="UP001165740">
    <property type="component" value="Chromosome 2"/>
</dbReference>
<evidence type="ECO:0000259" key="8">
    <source>
        <dbReference type="PROSITE" id="PS51469"/>
    </source>
</evidence>
<evidence type="ECO:0000256" key="6">
    <source>
        <dbReference type="SAM" id="MobiDB-lite"/>
    </source>
</evidence>
<feature type="transmembrane region" description="Helical" evidence="7">
    <location>
        <begin position="561"/>
        <end position="583"/>
    </location>
</feature>
<dbReference type="AlphaFoldDB" id="A0A9W2ZJZ0"/>
<dbReference type="GO" id="GO:0043495">
    <property type="term" value="F:protein-membrane adaptor activity"/>
    <property type="evidence" value="ECO:0007669"/>
    <property type="project" value="TreeGrafter"/>
</dbReference>
<dbReference type="Pfam" id="PF07738">
    <property type="entry name" value="Sad1_UNC"/>
    <property type="match status" value="1"/>
</dbReference>